<protein>
    <recommendedName>
        <fullName evidence="4">SAM domain-containing protein</fullName>
    </recommendedName>
</protein>
<evidence type="ECO:0000313" key="3">
    <source>
        <dbReference type="Proteomes" id="UP000596742"/>
    </source>
</evidence>
<name>A0A8B6DQG8_MYTGA</name>
<evidence type="ECO:0000256" key="1">
    <source>
        <dbReference type="SAM" id="MobiDB-lite"/>
    </source>
</evidence>
<dbReference type="AlphaFoldDB" id="A0A8B6DQG8"/>
<accession>A0A8B6DQG8</accession>
<proteinExistence type="predicted"/>
<gene>
    <name evidence="2" type="ORF">MGAL_10B028556</name>
</gene>
<dbReference type="Proteomes" id="UP000596742">
    <property type="component" value="Unassembled WGS sequence"/>
</dbReference>
<organism evidence="2 3">
    <name type="scientific">Mytilus galloprovincialis</name>
    <name type="common">Mediterranean mussel</name>
    <dbReference type="NCBI Taxonomy" id="29158"/>
    <lineage>
        <taxon>Eukaryota</taxon>
        <taxon>Metazoa</taxon>
        <taxon>Spiralia</taxon>
        <taxon>Lophotrochozoa</taxon>
        <taxon>Mollusca</taxon>
        <taxon>Bivalvia</taxon>
        <taxon>Autobranchia</taxon>
        <taxon>Pteriomorphia</taxon>
        <taxon>Mytilida</taxon>
        <taxon>Mytiloidea</taxon>
        <taxon>Mytilidae</taxon>
        <taxon>Mytilinae</taxon>
        <taxon>Mytilus</taxon>
    </lineage>
</organism>
<comment type="caution">
    <text evidence="2">The sequence shown here is derived from an EMBL/GenBank/DDBJ whole genome shotgun (WGS) entry which is preliminary data.</text>
</comment>
<keyword evidence="3" id="KW-1185">Reference proteome</keyword>
<feature type="region of interest" description="Disordered" evidence="1">
    <location>
        <begin position="1"/>
        <end position="104"/>
    </location>
</feature>
<reference evidence="2" key="1">
    <citation type="submission" date="2018-11" db="EMBL/GenBank/DDBJ databases">
        <authorList>
            <person name="Alioto T."/>
            <person name="Alioto T."/>
        </authorList>
    </citation>
    <scope>NUCLEOTIDE SEQUENCE</scope>
</reference>
<evidence type="ECO:0000313" key="2">
    <source>
        <dbReference type="EMBL" id="VDI22689.1"/>
    </source>
</evidence>
<dbReference type="Gene3D" id="1.10.150.50">
    <property type="entry name" value="Transcription Factor, Ets-1"/>
    <property type="match status" value="1"/>
</dbReference>
<dbReference type="SUPFAM" id="SSF47769">
    <property type="entry name" value="SAM/Pointed domain"/>
    <property type="match status" value="1"/>
</dbReference>
<sequence>MDVFVQKNIKFQDNEGSPELTKFERGAKTTGTGNAVPSDLLPRDYSHGGDYNDVPPKLIPRQKNKSVSDEQDDIYEALPEPDPEWLPPRPQKYSAEKRPPLPARPYDSLSAVVEDQNYRVMHADESLNLESSDNYMYISETCVSDSDYNSSTNSWSAGSSKSFVTEKSVQEILGILKTLNLSKYCKEFADQLVDGAVLQELNEEILRKDFKFMHVEAVRLMKYVRSGHIPK</sequence>
<feature type="compositionally biased region" description="Acidic residues" evidence="1">
    <location>
        <begin position="69"/>
        <end position="83"/>
    </location>
</feature>
<evidence type="ECO:0008006" key="4">
    <source>
        <dbReference type="Google" id="ProtNLM"/>
    </source>
</evidence>
<dbReference type="InterPro" id="IPR013761">
    <property type="entry name" value="SAM/pointed_sf"/>
</dbReference>
<dbReference type="OrthoDB" id="6077228at2759"/>
<dbReference type="EMBL" id="UYJE01003833">
    <property type="protein sequence ID" value="VDI22689.1"/>
    <property type="molecule type" value="Genomic_DNA"/>
</dbReference>